<dbReference type="KEGG" id="luo:HHL09_19040"/>
<reference evidence="2 3" key="1">
    <citation type="submission" date="2020-04" db="EMBL/GenBank/DDBJ databases">
        <title>Luteolibacter sp. G-1-1-1 isolated from soil.</title>
        <authorList>
            <person name="Dahal R.H."/>
        </authorList>
    </citation>
    <scope>NUCLEOTIDE SEQUENCE [LARGE SCALE GENOMIC DNA]</scope>
    <source>
        <strain evidence="2 3">G-1-1-1</strain>
    </source>
</reference>
<dbReference type="AlphaFoldDB" id="A0A858RLG0"/>
<dbReference type="GO" id="GO:0016706">
    <property type="term" value="F:2-oxoglutarate-dependent dioxygenase activity"/>
    <property type="evidence" value="ECO:0007669"/>
    <property type="project" value="UniProtKB-ARBA"/>
</dbReference>
<dbReference type="SUPFAM" id="SSF51197">
    <property type="entry name" value="Clavaminate synthase-like"/>
    <property type="match status" value="1"/>
</dbReference>
<dbReference type="Pfam" id="PF05721">
    <property type="entry name" value="PhyH"/>
    <property type="match status" value="1"/>
</dbReference>
<protein>
    <submittedName>
        <fullName evidence="2">Phytanoyl-CoA dioxygenase family protein</fullName>
    </submittedName>
</protein>
<comment type="cofactor">
    <cofactor evidence="1">
        <name>Fe(2+)</name>
        <dbReference type="ChEBI" id="CHEBI:29033"/>
    </cofactor>
</comment>
<keyword evidence="3" id="KW-1185">Reference proteome</keyword>
<evidence type="ECO:0000256" key="1">
    <source>
        <dbReference type="ARBA" id="ARBA00001954"/>
    </source>
</evidence>
<dbReference type="RefSeq" id="WP_169456213.1">
    <property type="nucleotide sequence ID" value="NZ_CP051774.1"/>
</dbReference>
<dbReference type="Proteomes" id="UP000501812">
    <property type="component" value="Chromosome"/>
</dbReference>
<keyword evidence="2" id="KW-0223">Dioxygenase</keyword>
<gene>
    <name evidence="2" type="ORF">HHL09_19040</name>
</gene>
<dbReference type="Gene3D" id="2.60.120.620">
    <property type="entry name" value="q2cbj1_9rhob like domain"/>
    <property type="match status" value="1"/>
</dbReference>
<keyword evidence="2" id="KW-0560">Oxidoreductase</keyword>
<accession>A0A858RLG0</accession>
<dbReference type="EMBL" id="CP051774">
    <property type="protein sequence ID" value="QJE97787.1"/>
    <property type="molecule type" value="Genomic_DNA"/>
</dbReference>
<evidence type="ECO:0000313" key="3">
    <source>
        <dbReference type="Proteomes" id="UP000501812"/>
    </source>
</evidence>
<proteinExistence type="predicted"/>
<organism evidence="2 3">
    <name type="scientific">Luteolibacter luteus</name>
    <dbReference type="NCBI Taxonomy" id="2728835"/>
    <lineage>
        <taxon>Bacteria</taxon>
        <taxon>Pseudomonadati</taxon>
        <taxon>Verrucomicrobiota</taxon>
        <taxon>Verrucomicrobiia</taxon>
        <taxon>Verrucomicrobiales</taxon>
        <taxon>Verrucomicrobiaceae</taxon>
        <taxon>Luteolibacter</taxon>
    </lineage>
</organism>
<evidence type="ECO:0000313" key="2">
    <source>
        <dbReference type="EMBL" id="QJE97787.1"/>
    </source>
</evidence>
<name>A0A858RLG0_9BACT</name>
<dbReference type="PANTHER" id="PTHR20883:SF48">
    <property type="entry name" value="ECTOINE DIOXYGENASE"/>
    <property type="match status" value="1"/>
</dbReference>
<dbReference type="GO" id="GO:0005506">
    <property type="term" value="F:iron ion binding"/>
    <property type="evidence" value="ECO:0007669"/>
    <property type="project" value="UniProtKB-ARBA"/>
</dbReference>
<dbReference type="PANTHER" id="PTHR20883">
    <property type="entry name" value="PHYTANOYL-COA DIOXYGENASE DOMAIN CONTAINING 1"/>
    <property type="match status" value="1"/>
</dbReference>
<dbReference type="InterPro" id="IPR008775">
    <property type="entry name" value="Phytyl_CoA_dOase-like"/>
</dbReference>
<sequence length="223" mass="24293">MSPGEQLEEEGWALVSTGVSPEIRAELRDSIFIQEKAGTRCLLDVPAVREVACQLKNELAAAKLLSSGAIAIQAIAFDKTPDTNWKVAWHQDLMFPTAEAATASGYDLPVKKAGIHYARPPLQVVEDLLAVRLHLDVCGTTNGPLRICPGSHRHGFIPSPDCTGWVTARQEKLALAAEGEAILMRPLLLHASSQATVPAYRRVLHLVYHSGEPVREAWHRSIG</sequence>